<dbReference type="EMBL" id="AJYA01000068">
    <property type="protein sequence ID" value="EIM73035.1"/>
    <property type="molecule type" value="Genomic_DNA"/>
</dbReference>
<comment type="caution">
    <text evidence="1">The sequence shown here is derived from an EMBL/GenBank/DDBJ whole genome shotgun (WGS) entry which is preliminary data.</text>
</comment>
<organism evidence="1 2">
    <name type="scientific">Nitritalea halalkaliphila LW7</name>
    <dbReference type="NCBI Taxonomy" id="1189621"/>
    <lineage>
        <taxon>Bacteria</taxon>
        <taxon>Pseudomonadati</taxon>
        <taxon>Bacteroidota</taxon>
        <taxon>Cytophagia</taxon>
        <taxon>Cytophagales</taxon>
        <taxon>Cyclobacteriaceae</taxon>
        <taxon>Nitritalea</taxon>
    </lineage>
</organism>
<dbReference type="AlphaFoldDB" id="I5BTY3"/>
<proteinExistence type="predicted"/>
<accession>I5BTY3</accession>
<evidence type="ECO:0000313" key="1">
    <source>
        <dbReference type="EMBL" id="EIM73035.1"/>
    </source>
</evidence>
<protein>
    <submittedName>
        <fullName evidence="1">Uncharacterized protein</fullName>
    </submittedName>
</protein>
<gene>
    <name evidence="1" type="ORF">A3SI_18679</name>
</gene>
<reference evidence="1 2" key="1">
    <citation type="submission" date="2012-05" db="EMBL/GenBank/DDBJ databases">
        <title>Genome sequence of Nitritalea halalkaliphila LW7.</title>
        <authorList>
            <person name="Jangir P.K."/>
            <person name="Singh A."/>
            <person name="Shivaji S."/>
            <person name="Sharma R."/>
        </authorList>
    </citation>
    <scope>NUCLEOTIDE SEQUENCE [LARGE SCALE GENOMIC DNA]</scope>
    <source>
        <strain evidence="1 2">LW7</strain>
    </source>
</reference>
<name>I5BTY3_9BACT</name>
<keyword evidence="2" id="KW-1185">Reference proteome</keyword>
<evidence type="ECO:0000313" key="2">
    <source>
        <dbReference type="Proteomes" id="UP000005551"/>
    </source>
</evidence>
<dbReference type="Proteomes" id="UP000005551">
    <property type="component" value="Unassembled WGS sequence"/>
</dbReference>
<sequence length="70" mass="8216">MVFGFMFFLQGYFLISCFFYKLSALKTFCGKKFPKFLKTGAFLDRIQGLCRFFESMQDSGQTKSFHLLPK</sequence>